<dbReference type="Gene3D" id="3.30.565.10">
    <property type="entry name" value="Histidine kinase-like ATPase, C-terminal domain"/>
    <property type="match status" value="1"/>
</dbReference>
<dbReference type="SUPFAM" id="SSF47384">
    <property type="entry name" value="Homodimeric domain of signal transducing histidine kinase"/>
    <property type="match status" value="1"/>
</dbReference>
<dbReference type="Gene3D" id="6.10.340.10">
    <property type="match status" value="1"/>
</dbReference>
<comment type="caution">
    <text evidence="12">The sequence shown here is derived from an EMBL/GenBank/DDBJ whole genome shotgun (WGS) entry which is preliminary data.</text>
</comment>
<evidence type="ECO:0000313" key="13">
    <source>
        <dbReference type="Proteomes" id="UP000771749"/>
    </source>
</evidence>
<keyword evidence="10" id="KW-0732">Signal</keyword>
<feature type="chain" id="PRO_5036976034" description="histidine kinase" evidence="10">
    <location>
        <begin position="28"/>
        <end position="1188"/>
    </location>
</feature>
<evidence type="ECO:0000256" key="10">
    <source>
        <dbReference type="SAM" id="SignalP"/>
    </source>
</evidence>
<gene>
    <name evidence="12" type="ORF">IAC07_08305</name>
</gene>
<evidence type="ECO:0000256" key="1">
    <source>
        <dbReference type="ARBA" id="ARBA00000085"/>
    </source>
</evidence>
<dbReference type="InterPro" id="IPR036890">
    <property type="entry name" value="HATPase_C_sf"/>
</dbReference>
<reference evidence="12" key="2">
    <citation type="journal article" date="2021" name="PeerJ">
        <title>Extensive microbial diversity within the chicken gut microbiome revealed by metagenomics and culture.</title>
        <authorList>
            <person name="Gilroy R."/>
            <person name="Ravi A."/>
            <person name="Getino M."/>
            <person name="Pursley I."/>
            <person name="Horton D.L."/>
            <person name="Alikhan N.F."/>
            <person name="Baker D."/>
            <person name="Gharbi K."/>
            <person name="Hall N."/>
            <person name="Watson M."/>
            <person name="Adriaenssens E.M."/>
            <person name="Foster-Nyarko E."/>
            <person name="Jarju S."/>
            <person name="Secka A."/>
            <person name="Antonio M."/>
            <person name="Oren A."/>
            <person name="Chaudhuri R.R."/>
            <person name="La Ragione R."/>
            <person name="Hildebrand F."/>
            <person name="Pallen M.J."/>
        </authorList>
    </citation>
    <scope>NUCLEOTIDE SEQUENCE</scope>
    <source>
        <strain evidence="12">F1-3629</strain>
    </source>
</reference>
<dbReference type="PROSITE" id="PS50109">
    <property type="entry name" value="HIS_KIN"/>
    <property type="match status" value="1"/>
</dbReference>
<protein>
    <recommendedName>
        <fullName evidence="2">histidine kinase</fullName>
        <ecNumber evidence="2">2.7.13.3</ecNumber>
    </recommendedName>
</protein>
<dbReference type="SUPFAM" id="SSF55874">
    <property type="entry name" value="ATPase domain of HSP90 chaperone/DNA topoisomerase II/histidine kinase"/>
    <property type="match status" value="1"/>
</dbReference>
<keyword evidence="4" id="KW-0808">Transferase</keyword>
<dbReference type="Pfam" id="PF02518">
    <property type="entry name" value="HATPase_c"/>
    <property type="match status" value="1"/>
</dbReference>
<dbReference type="GO" id="GO:0000155">
    <property type="term" value="F:phosphorelay sensor kinase activity"/>
    <property type="evidence" value="ECO:0007669"/>
    <property type="project" value="InterPro"/>
</dbReference>
<organism evidence="12 13">
    <name type="scientific">Candidatus Cryptobacteroides gallistercoris</name>
    <dbReference type="NCBI Taxonomy" id="2840765"/>
    <lineage>
        <taxon>Bacteria</taxon>
        <taxon>Pseudomonadati</taxon>
        <taxon>Bacteroidota</taxon>
        <taxon>Bacteroidia</taxon>
        <taxon>Bacteroidales</taxon>
        <taxon>Candidatus Cryptobacteroides</taxon>
    </lineage>
</organism>
<dbReference type="PRINTS" id="PR00344">
    <property type="entry name" value="BCTRLSENSOR"/>
</dbReference>
<sequence length="1188" mass="135460">MKNGYKFCIVAAALIFLLSMIVSTSSADSEHIAARTERILEKRLRILDREMKEAMESDHSEWLDLKNLPEDMVVYRYVYDTLQSWNNQFPILNDDLGSRLIFQRFSSIRTSMVSPLSEIGDRFSYVNLGPKWYIARIMTDGVDCRIVGGLEIKNSLLEGLRDMGNGVNPRLKIGSWIDICPLNESGGTPVSIDGQPMFKLLADTTVPQSLFANSILRWLGLLMVTFAILFWFWTHRSIRNFAIAAILMTGMTASVYFLGKQVNYEIFSPTVYAGGKILYSFGAMIILNLGICMYILCVFLARRQFIGIIRRKNTNAARLIYSAAITGMLILTCAYVHFSIKSLAANSNISLELYLWNQITIYTVIVYISYTAIFFSILLLVQMLKPVSKYYFNIKYNAFSVPFLFIFAILCAGYLSAVSAVTGYRKEKDRIMVWTNRLAVDRDLEIEIQLRSVENEIAGDPFLSTLSGETMSSMMILNRLTENYLGGISRNYDVIVTLCPNTGMVTSPTGEKMNCLEYFNRRVRTGSPLADNSRFFYVNENGIPGYIGMFIYYSEKSGITRMFLEVKPKAYSENRGLRDIPGLGGRAGTVSIPPLYSYAKYISGKLVTYRGNYAYPAVISDKGGDMPDPQRSEIFKTKNSKHFVSWISDNEVIVISRPVRGIMIYFITFSYMVLIIFGFLYVFSKKKKKRGHVFRKNYYRTRINTLLCTALFLTLIIMTTASVTFVYNRNENNMNNLMSSKINTVKAMLESRIKYLDDYHALNSREFSDLISEAENIAKSDINLYTPGGKIFKSTTPEIFDRSIFGSRINQDAYYNIVYENRRIYINREEFAGHTFYSMYAPLFNGNGNLLAILNSPYTDQGYDLKRDAFFHSATIINLFIILLAATIIVSTTIVNGMFRPILEMGRKMNSTGIHGLEYIIYKREDEISTLVEAYNRMVHDLSDSTRKLAQAERDKAWSEMARQVAHEIKNPLTPIKLEIQRLIRLKQKNDPSWEEKFDKVSAVILEHIDILTETANEFSTFAKLYSETPVELDLDRIIQEQLTIFDNKENITMSYMGLDNAMVMAPKPQLIRVFVNLMTNAIQAIEIQQKEDSDAGREPVKGQIAIFIRNSMKDGYYDIVFEDNGPGVREENLGKLFTPNFTTKSSGTGLGLAICRNIVEKCNGEILYQRSFVLKGACFTVRLPKLR</sequence>
<dbReference type="InterPro" id="IPR036097">
    <property type="entry name" value="HisK_dim/P_sf"/>
</dbReference>
<keyword evidence="3" id="KW-0597">Phosphoprotein</keyword>
<dbReference type="EMBL" id="JADIMJ010000127">
    <property type="protein sequence ID" value="MBO8454705.1"/>
    <property type="molecule type" value="Genomic_DNA"/>
</dbReference>
<evidence type="ECO:0000256" key="2">
    <source>
        <dbReference type="ARBA" id="ARBA00012438"/>
    </source>
</evidence>
<feature type="transmembrane region" description="Helical" evidence="9">
    <location>
        <begin position="876"/>
        <end position="899"/>
    </location>
</feature>
<keyword evidence="8" id="KW-0902">Two-component regulatory system</keyword>
<dbReference type="AlphaFoldDB" id="A0A940IH80"/>
<feature type="transmembrane region" description="Helical" evidence="9">
    <location>
        <begin position="278"/>
        <end position="299"/>
    </location>
</feature>
<keyword evidence="9" id="KW-0812">Transmembrane</keyword>
<feature type="transmembrane region" description="Helical" evidence="9">
    <location>
        <begin position="396"/>
        <end position="417"/>
    </location>
</feature>
<dbReference type="InterPro" id="IPR004358">
    <property type="entry name" value="Sig_transdc_His_kin-like_C"/>
</dbReference>
<dbReference type="Gene3D" id="1.10.287.130">
    <property type="match status" value="1"/>
</dbReference>
<evidence type="ECO:0000256" key="7">
    <source>
        <dbReference type="ARBA" id="ARBA00022840"/>
    </source>
</evidence>
<dbReference type="CDD" id="cd00082">
    <property type="entry name" value="HisKA"/>
    <property type="match status" value="1"/>
</dbReference>
<dbReference type="InterPro" id="IPR005467">
    <property type="entry name" value="His_kinase_dom"/>
</dbReference>
<comment type="catalytic activity">
    <reaction evidence="1">
        <text>ATP + protein L-histidine = ADP + protein N-phospho-L-histidine.</text>
        <dbReference type="EC" id="2.7.13.3"/>
    </reaction>
</comment>
<feature type="transmembrane region" description="Helical" evidence="9">
    <location>
        <begin position="215"/>
        <end position="234"/>
    </location>
</feature>
<evidence type="ECO:0000256" key="5">
    <source>
        <dbReference type="ARBA" id="ARBA00022741"/>
    </source>
</evidence>
<feature type="signal peptide" evidence="10">
    <location>
        <begin position="1"/>
        <end position="27"/>
    </location>
</feature>
<reference evidence="12" key="1">
    <citation type="submission" date="2020-10" db="EMBL/GenBank/DDBJ databases">
        <authorList>
            <person name="Gilroy R."/>
        </authorList>
    </citation>
    <scope>NUCLEOTIDE SEQUENCE</scope>
    <source>
        <strain evidence="12">F1-3629</strain>
    </source>
</reference>
<feature type="transmembrane region" description="Helical" evidence="9">
    <location>
        <begin position="662"/>
        <end position="683"/>
    </location>
</feature>
<dbReference type="InterPro" id="IPR003661">
    <property type="entry name" value="HisK_dim/P_dom"/>
</dbReference>
<keyword evidence="5" id="KW-0547">Nucleotide-binding</keyword>
<dbReference type="InterPro" id="IPR003594">
    <property type="entry name" value="HATPase_dom"/>
</dbReference>
<evidence type="ECO:0000259" key="11">
    <source>
        <dbReference type="PROSITE" id="PS50109"/>
    </source>
</evidence>
<keyword evidence="7" id="KW-0067">ATP-binding</keyword>
<feature type="transmembrane region" description="Helical" evidence="9">
    <location>
        <begin position="241"/>
        <end position="258"/>
    </location>
</feature>
<dbReference type="Proteomes" id="UP000771749">
    <property type="component" value="Unassembled WGS sequence"/>
</dbReference>
<dbReference type="PANTHER" id="PTHR43065:SF46">
    <property type="entry name" value="C4-DICARBOXYLATE TRANSPORT SENSOR PROTEIN DCTB"/>
    <property type="match status" value="1"/>
</dbReference>
<dbReference type="EC" id="2.7.13.3" evidence="2"/>
<evidence type="ECO:0000256" key="3">
    <source>
        <dbReference type="ARBA" id="ARBA00022553"/>
    </source>
</evidence>
<evidence type="ECO:0000256" key="8">
    <source>
        <dbReference type="ARBA" id="ARBA00023012"/>
    </source>
</evidence>
<feature type="transmembrane region" description="Helical" evidence="9">
    <location>
        <begin position="703"/>
        <end position="727"/>
    </location>
</feature>
<name>A0A940IH80_9BACT</name>
<feature type="transmembrane region" description="Helical" evidence="9">
    <location>
        <begin position="319"/>
        <end position="340"/>
    </location>
</feature>
<dbReference type="PANTHER" id="PTHR43065">
    <property type="entry name" value="SENSOR HISTIDINE KINASE"/>
    <property type="match status" value="1"/>
</dbReference>
<keyword evidence="9" id="KW-1133">Transmembrane helix</keyword>
<keyword evidence="9" id="KW-0472">Membrane</keyword>
<feature type="transmembrane region" description="Helical" evidence="9">
    <location>
        <begin position="360"/>
        <end position="384"/>
    </location>
</feature>
<dbReference type="SMART" id="SM00387">
    <property type="entry name" value="HATPase_c"/>
    <property type="match status" value="1"/>
</dbReference>
<dbReference type="GO" id="GO:0005524">
    <property type="term" value="F:ATP binding"/>
    <property type="evidence" value="ECO:0007669"/>
    <property type="project" value="UniProtKB-KW"/>
</dbReference>
<feature type="domain" description="Histidine kinase" evidence="11">
    <location>
        <begin position="964"/>
        <end position="1188"/>
    </location>
</feature>
<evidence type="ECO:0000313" key="12">
    <source>
        <dbReference type="EMBL" id="MBO8454705.1"/>
    </source>
</evidence>
<evidence type="ECO:0000256" key="9">
    <source>
        <dbReference type="SAM" id="Phobius"/>
    </source>
</evidence>
<dbReference type="SMART" id="SM00388">
    <property type="entry name" value="HisKA"/>
    <property type="match status" value="1"/>
</dbReference>
<keyword evidence="6" id="KW-0418">Kinase</keyword>
<evidence type="ECO:0000256" key="6">
    <source>
        <dbReference type="ARBA" id="ARBA00022777"/>
    </source>
</evidence>
<proteinExistence type="predicted"/>
<accession>A0A940IH80</accession>
<evidence type="ECO:0000256" key="4">
    <source>
        <dbReference type="ARBA" id="ARBA00022679"/>
    </source>
</evidence>